<organism evidence="2">
    <name type="scientific">Timspurckia oligopyrenoides</name>
    <dbReference type="NCBI Taxonomy" id="708627"/>
    <lineage>
        <taxon>Eukaryota</taxon>
        <taxon>Rhodophyta</taxon>
        <taxon>Bangiophyceae</taxon>
        <taxon>Porphyridiales</taxon>
        <taxon>Porphyridiaceae</taxon>
        <taxon>Timspurckia</taxon>
    </lineage>
</organism>
<evidence type="ECO:0000313" key="2">
    <source>
        <dbReference type="EMBL" id="CAD8823023.1"/>
    </source>
</evidence>
<name>A0A7S1ETR8_9RHOD</name>
<accession>A0A7S1ETR8</accession>
<keyword evidence="1" id="KW-0732">Signal</keyword>
<sequence>MRVVFLIGVFAAICSVIVNGQTSCNCEQAEFSNCLIATSTPGECESYGSCAGYVCVENSEITCSVGSALSPVAIGPPSGGIFPCAISPQPNVVPNWAATSTSVDLGIGSQPEGITNFKSTDVLVSSLAGRPVLRVNIATGAVSEFSQTGQVTVGMYYSLVHDKLYAAGGPTGLVHTFRGTDGARLNPVNLDFGSSNGNLFINDLVVVGNTLYITDSFNPRLLVCQLSTEGVIQSFSEVPLGGAFVQPDGFGSNGIEFIEGKLVLISSSDGALYQMTPPAFGQASVIATRVAVGTALTFGDGLRKGEDDQLYVVRNRINRVEVLRLSEGALAGSIEKSITSPLFDVPTTVTVIGSNLYLPNARFGNPDPTGIQYQVVRVPR</sequence>
<dbReference type="AlphaFoldDB" id="A0A7S1ETR8"/>
<reference evidence="2" key="1">
    <citation type="submission" date="2021-01" db="EMBL/GenBank/DDBJ databases">
        <authorList>
            <person name="Corre E."/>
            <person name="Pelletier E."/>
            <person name="Niang G."/>
            <person name="Scheremetjew M."/>
            <person name="Finn R."/>
            <person name="Kale V."/>
            <person name="Holt S."/>
            <person name="Cochrane G."/>
            <person name="Meng A."/>
            <person name="Brown T."/>
            <person name="Cohen L."/>
        </authorList>
    </citation>
    <scope>NUCLEOTIDE SEQUENCE</scope>
    <source>
        <strain evidence="2">CCMP3278</strain>
    </source>
</reference>
<gene>
    <name evidence="2" type="ORF">TOLI1172_LOCUS7419</name>
</gene>
<proteinExistence type="predicted"/>
<evidence type="ECO:0000256" key="1">
    <source>
        <dbReference type="SAM" id="SignalP"/>
    </source>
</evidence>
<protein>
    <recommendedName>
        <fullName evidence="3">SMP-30/Gluconolactonase/LRE-like region domain-containing protein</fullName>
    </recommendedName>
</protein>
<dbReference type="SUPFAM" id="SSF63825">
    <property type="entry name" value="YWTD domain"/>
    <property type="match status" value="1"/>
</dbReference>
<feature type="signal peptide" evidence="1">
    <location>
        <begin position="1"/>
        <end position="20"/>
    </location>
</feature>
<feature type="chain" id="PRO_5030957424" description="SMP-30/Gluconolactonase/LRE-like region domain-containing protein" evidence="1">
    <location>
        <begin position="21"/>
        <end position="380"/>
    </location>
</feature>
<dbReference type="EMBL" id="HBFP01010328">
    <property type="protein sequence ID" value="CAD8823023.1"/>
    <property type="molecule type" value="Transcribed_RNA"/>
</dbReference>
<evidence type="ECO:0008006" key="3">
    <source>
        <dbReference type="Google" id="ProtNLM"/>
    </source>
</evidence>